<evidence type="ECO:0008006" key="3">
    <source>
        <dbReference type="Google" id="ProtNLM"/>
    </source>
</evidence>
<dbReference type="Proteomes" id="UP001375382">
    <property type="component" value="Unassembled WGS sequence"/>
</dbReference>
<dbReference type="SUPFAM" id="SSF52540">
    <property type="entry name" value="P-loop containing nucleoside triphosphate hydrolases"/>
    <property type="match status" value="1"/>
</dbReference>
<reference evidence="1 2" key="1">
    <citation type="journal article" date="2023" name="Ecotoxicol. Environ. Saf.">
        <title>Mercury remediation potential of mercury-resistant strain Rheinheimera metallidurans sp. nov. isolated from a municipal waste dumping site.</title>
        <authorList>
            <person name="Yadav V."/>
            <person name="Manjhi A."/>
            <person name="Vadakedath N."/>
        </authorList>
    </citation>
    <scope>NUCLEOTIDE SEQUENCE [LARGE SCALE GENOMIC DNA]</scope>
    <source>
        <strain evidence="1 2">E-49</strain>
    </source>
</reference>
<name>A0ABU8C3Q4_9GAMM</name>
<protein>
    <recommendedName>
        <fullName evidence="3">AAA+ ATPase domain-containing protein</fullName>
    </recommendedName>
</protein>
<sequence length="1361" mass="150791">MSIPHKPPSGNPEREAINSLRGYVYQIYQSVLAWTEIGDDEFLYLEVAEDYAVAAENALQVVQVKDTASSVTINSNGIIASVDSFIDLQEKNPSLKVSMRHLTTSVIGMEKNSEHRIGEIPTLTAWRNLAKAGDLSALRRVLGNSKLSSKSKKYIASLSDADLRQNFLKRIHFDCGAPDSTFLERQINCRISKLVIERGGVHSQAENCTANILLHILKLSTNKNRNERFVDRAGLEERLEAATQITLNRALFEANNRLMGKALSASLSAGTDLTNSQSIKPSLVSEVPLPRALANRNKEVGQLLHNLERFGICWITGAAGMGKTIAARVLARRNEGVWASINLRGQAGKQAALTLSEVANAMPNNGLRGLIVDDLNCMFESAVLDNLNYLYHTASRSDVLLVVVSSNPPTSEFLFESSLGTGINITLSEFTKEDIEEILEKIGVKGENWAKYTHLVSGGGHPQLAIAFIQSMAASGWNPKEFLTFNTLFTGSSEVDDVRRRARERLLTDLPDTARRLIERLSLKAGGFGRELAIDLGKVSPPIQDSGIILDSLIGSWIDQHKGNRFSLSPLLNDYASKTLTNDEKKKIQSAIADSLTKGNLLDAIDMDSALIAAWSSENKAAVLKLCIAVIKADDDEIKLLLPHLTTFTLFRTDTIAYPSDAAISHMFRGVQVLLINQESDSSVKLEGILRCFSEEARNVPNEAVRVTTNLLVYSKLLLQTSKAGLGLNFLGIINKLDQLLQNKNGVLSTKALNSLGNFQEKGISPIGFMFLNQVHQLSKIEDLAIAFDFLDSSSSEMRSRLLESLGNDDFPIDMLITGAWLSEHKNNTIVPTVHSAIFARLEKQAVSWNQVEVAVCCRKYQAIILDEYGNDKESALAVLDEGLTIYGQTNSELVRSKAKILYRSEDHDGNLALSKTLIEGNAPLNEVEKAFLGRDAAISAEKQGDFETARRYYLFGSDAADKSELPDMVAMRVGLLADAALASWHSGNRLTCLQDFVIVLGELNKFAPDETLRTAHCHAVTRHVLLWLDQDATGEPRLLEGGQEIKVHPGCVSNPEPHPEIGRRYITPIEMAWYMLAVVENHTSFDAGISENLEQFLPNGPVLEGQLLLNPAKVHKAFIRRDAKLFVDALKERVSHFTYIQVIGKQSNFPDFRSVTYGTFPLATKNQQECLTEFTERHILLFLAMCILKEDVESFKKALGEISIASGFTVRTVLMESLKRSGSSKDFHQQFAHLIHSQAKCLSGFSVALPLEIFEMAFKVLYIADRTGNYKLFSASLVPWLHRRWQFTWEHQRFLLTHPSLYGEQIKNAFGQKGIPDQIKVVNMLLAILPMLGISNKNEVEHSLSGLRKKFCSNSKSNSV</sequence>
<organism evidence="1 2">
    <name type="scientific">Rheinheimera muenzenbergensis</name>
    <dbReference type="NCBI Taxonomy" id="1193628"/>
    <lineage>
        <taxon>Bacteria</taxon>
        <taxon>Pseudomonadati</taxon>
        <taxon>Pseudomonadota</taxon>
        <taxon>Gammaproteobacteria</taxon>
        <taxon>Chromatiales</taxon>
        <taxon>Chromatiaceae</taxon>
        <taxon>Rheinheimera</taxon>
    </lineage>
</organism>
<evidence type="ECO:0000313" key="1">
    <source>
        <dbReference type="EMBL" id="MEH8016545.1"/>
    </source>
</evidence>
<proteinExistence type="predicted"/>
<evidence type="ECO:0000313" key="2">
    <source>
        <dbReference type="Proteomes" id="UP001375382"/>
    </source>
</evidence>
<accession>A0ABU8C3Q4</accession>
<keyword evidence="2" id="KW-1185">Reference proteome</keyword>
<dbReference type="InterPro" id="IPR027417">
    <property type="entry name" value="P-loop_NTPase"/>
</dbReference>
<comment type="caution">
    <text evidence="1">The sequence shown here is derived from an EMBL/GenBank/DDBJ whole genome shotgun (WGS) entry which is preliminary data.</text>
</comment>
<gene>
    <name evidence="1" type="ORF">MN202_04840</name>
</gene>
<dbReference type="RefSeq" id="WP_335734962.1">
    <property type="nucleotide sequence ID" value="NZ_JALAAR010000003.1"/>
</dbReference>
<dbReference type="EMBL" id="JALAAR010000003">
    <property type="protein sequence ID" value="MEH8016545.1"/>
    <property type="molecule type" value="Genomic_DNA"/>
</dbReference>